<name>A0ABV7H8H5_9BURK</name>
<feature type="transmembrane region" description="Helical" evidence="1">
    <location>
        <begin position="41"/>
        <end position="62"/>
    </location>
</feature>
<comment type="caution">
    <text evidence="2">The sequence shown here is derived from an EMBL/GenBank/DDBJ whole genome shotgun (WGS) entry which is preliminary data.</text>
</comment>
<organism evidence="2 3">
    <name type="scientific">Piscinibacterium candidicorallinum</name>
    <dbReference type="NCBI Taxonomy" id="1793872"/>
    <lineage>
        <taxon>Bacteria</taxon>
        <taxon>Pseudomonadati</taxon>
        <taxon>Pseudomonadota</taxon>
        <taxon>Betaproteobacteria</taxon>
        <taxon>Burkholderiales</taxon>
        <taxon>Piscinibacterium</taxon>
    </lineage>
</organism>
<keyword evidence="1" id="KW-0472">Membrane</keyword>
<sequence>MAALLALASVVLLLAALAPVLMMGGEMIAAFMVRRQIGRHLAATLLVLGALLGGAFFAVPLMATGQRLLAAVLLAALPWAALWVARRFILPRSMQNNDSTPPNEPPQ</sequence>
<dbReference type="EMBL" id="JBHRTI010000007">
    <property type="protein sequence ID" value="MFC3148765.1"/>
    <property type="molecule type" value="Genomic_DNA"/>
</dbReference>
<protein>
    <submittedName>
        <fullName evidence="2">Uncharacterized protein</fullName>
    </submittedName>
</protein>
<evidence type="ECO:0000313" key="3">
    <source>
        <dbReference type="Proteomes" id="UP001595556"/>
    </source>
</evidence>
<dbReference type="RefSeq" id="WP_377304994.1">
    <property type="nucleotide sequence ID" value="NZ_CP180191.1"/>
</dbReference>
<feature type="transmembrane region" description="Helical" evidence="1">
    <location>
        <begin position="68"/>
        <end position="85"/>
    </location>
</feature>
<dbReference type="Proteomes" id="UP001595556">
    <property type="component" value="Unassembled WGS sequence"/>
</dbReference>
<gene>
    <name evidence="2" type="ORF">ACFOEN_14125</name>
</gene>
<keyword evidence="1" id="KW-1133">Transmembrane helix</keyword>
<proteinExistence type="predicted"/>
<keyword evidence="3" id="KW-1185">Reference proteome</keyword>
<feature type="transmembrane region" description="Helical" evidence="1">
    <location>
        <begin position="6"/>
        <end position="29"/>
    </location>
</feature>
<keyword evidence="1" id="KW-0812">Transmembrane</keyword>
<evidence type="ECO:0000313" key="2">
    <source>
        <dbReference type="EMBL" id="MFC3148765.1"/>
    </source>
</evidence>
<accession>A0ABV7H8H5</accession>
<evidence type="ECO:0000256" key="1">
    <source>
        <dbReference type="SAM" id="Phobius"/>
    </source>
</evidence>
<reference evidence="3" key="1">
    <citation type="journal article" date="2019" name="Int. J. Syst. Evol. Microbiol.">
        <title>The Global Catalogue of Microorganisms (GCM) 10K type strain sequencing project: providing services to taxonomists for standard genome sequencing and annotation.</title>
        <authorList>
            <consortium name="The Broad Institute Genomics Platform"/>
            <consortium name="The Broad Institute Genome Sequencing Center for Infectious Disease"/>
            <person name="Wu L."/>
            <person name="Ma J."/>
        </authorList>
    </citation>
    <scope>NUCLEOTIDE SEQUENCE [LARGE SCALE GENOMIC DNA]</scope>
    <source>
        <strain evidence="3">KCTC 52168</strain>
    </source>
</reference>